<evidence type="ECO:0000313" key="1">
    <source>
        <dbReference type="EMBL" id="OAL67796.1"/>
    </source>
</evidence>
<organism evidence="1 2">
    <name type="scientific">Trichophyton rubrum</name>
    <name type="common">Athlete's foot fungus</name>
    <name type="synonym">Epidermophyton rubrum</name>
    <dbReference type="NCBI Taxonomy" id="5551"/>
    <lineage>
        <taxon>Eukaryota</taxon>
        <taxon>Fungi</taxon>
        <taxon>Dikarya</taxon>
        <taxon>Ascomycota</taxon>
        <taxon>Pezizomycotina</taxon>
        <taxon>Eurotiomycetes</taxon>
        <taxon>Eurotiomycetidae</taxon>
        <taxon>Onygenales</taxon>
        <taxon>Arthrodermataceae</taxon>
        <taxon>Trichophyton</taxon>
    </lineage>
</organism>
<dbReference type="Proteomes" id="UP000243015">
    <property type="component" value="Unassembled WGS sequence"/>
</dbReference>
<accession>A0A178F774</accession>
<dbReference type="AlphaFoldDB" id="A0A178F774"/>
<reference evidence="1 2" key="1">
    <citation type="submission" date="2016-05" db="EMBL/GenBank/DDBJ databases">
        <title>Genome sequencing of Trichophyton rubrum CMCC(F)T1i isolated from hair.</title>
        <authorList>
            <person name="Zhan P."/>
            <person name="Tao Y."/>
            <person name="Liu W."/>
        </authorList>
    </citation>
    <scope>NUCLEOTIDE SEQUENCE [LARGE SCALE GENOMIC DNA]</scope>
    <source>
        <strain evidence="2">CMCC(F)T1i</strain>
    </source>
</reference>
<comment type="caution">
    <text evidence="1">The sequence shown here is derived from an EMBL/GenBank/DDBJ whole genome shotgun (WGS) entry which is preliminary data.</text>
</comment>
<sequence length="80" mass="8652">MLTGHWPGGRGGIEYYEHWSDALLAHRRLSARTHIVIPGENDKTSGSAVMGRTLVDSEADLELGRTPICQRAAALATVLP</sequence>
<evidence type="ECO:0000313" key="2">
    <source>
        <dbReference type="Proteomes" id="UP000243015"/>
    </source>
</evidence>
<gene>
    <name evidence="1" type="ORF">A7C99_0927</name>
</gene>
<protein>
    <submittedName>
        <fullName evidence="1">Uncharacterized protein</fullName>
    </submittedName>
</protein>
<proteinExistence type="predicted"/>
<name>A0A178F774_TRIRU</name>
<dbReference type="EMBL" id="LHPM01000009">
    <property type="protein sequence ID" value="OAL67796.1"/>
    <property type="molecule type" value="Genomic_DNA"/>
</dbReference>